<accession>A0ABP4HVV7</accession>
<protein>
    <submittedName>
        <fullName evidence="2">Uncharacterized protein</fullName>
    </submittedName>
</protein>
<keyword evidence="3" id="KW-1185">Reference proteome</keyword>
<name>A0ABP4HVV7_9ACTN</name>
<reference evidence="3" key="1">
    <citation type="journal article" date="2019" name="Int. J. Syst. Evol. Microbiol.">
        <title>The Global Catalogue of Microorganisms (GCM) 10K type strain sequencing project: providing services to taxonomists for standard genome sequencing and annotation.</title>
        <authorList>
            <consortium name="The Broad Institute Genomics Platform"/>
            <consortium name="The Broad Institute Genome Sequencing Center for Infectious Disease"/>
            <person name="Wu L."/>
            <person name="Ma J."/>
        </authorList>
    </citation>
    <scope>NUCLEOTIDE SEQUENCE [LARGE SCALE GENOMIC DNA]</scope>
    <source>
        <strain evidence="3">JCM 11448</strain>
    </source>
</reference>
<dbReference type="Proteomes" id="UP001500282">
    <property type="component" value="Unassembled WGS sequence"/>
</dbReference>
<feature type="transmembrane region" description="Helical" evidence="1">
    <location>
        <begin position="27"/>
        <end position="48"/>
    </location>
</feature>
<organism evidence="2 3">
    <name type="scientific">Streptomyces javensis</name>
    <dbReference type="NCBI Taxonomy" id="114698"/>
    <lineage>
        <taxon>Bacteria</taxon>
        <taxon>Bacillati</taxon>
        <taxon>Actinomycetota</taxon>
        <taxon>Actinomycetes</taxon>
        <taxon>Kitasatosporales</taxon>
        <taxon>Streptomycetaceae</taxon>
        <taxon>Streptomyces</taxon>
        <taxon>Streptomyces violaceusniger group</taxon>
    </lineage>
</organism>
<evidence type="ECO:0000313" key="3">
    <source>
        <dbReference type="Proteomes" id="UP001500282"/>
    </source>
</evidence>
<dbReference type="EMBL" id="BAAAIH010000048">
    <property type="protein sequence ID" value="GAA1291566.1"/>
    <property type="molecule type" value="Genomic_DNA"/>
</dbReference>
<sequence>MVLVRGVAVAVVDVVHMVAVRYGDMSAVVTVLVVVAFVDGVATGLALIDVVVVRPVQMAVVYVVGVIPVRERDVAAAASMLVGVVGVGSVRGHGDTFFLPPGPFCTPATAHATLGDQDLDPCRPGLADGHGDMAVPELPDRADLREPRCRSCNGH</sequence>
<keyword evidence="1" id="KW-1133">Transmembrane helix</keyword>
<gene>
    <name evidence="2" type="ORF">GCM10009579_65770</name>
</gene>
<comment type="caution">
    <text evidence="2">The sequence shown here is derived from an EMBL/GenBank/DDBJ whole genome shotgun (WGS) entry which is preliminary data.</text>
</comment>
<evidence type="ECO:0000313" key="2">
    <source>
        <dbReference type="EMBL" id="GAA1291566.1"/>
    </source>
</evidence>
<evidence type="ECO:0000256" key="1">
    <source>
        <dbReference type="SAM" id="Phobius"/>
    </source>
</evidence>
<keyword evidence="1" id="KW-0472">Membrane</keyword>
<keyword evidence="1" id="KW-0812">Transmembrane</keyword>
<proteinExistence type="predicted"/>